<dbReference type="EMBL" id="BMFT01000003">
    <property type="protein sequence ID" value="GGH34267.1"/>
    <property type="molecule type" value="Genomic_DNA"/>
</dbReference>
<reference evidence="2" key="1">
    <citation type="journal article" date="2019" name="Int. J. Syst. Evol. Microbiol.">
        <title>The Global Catalogue of Microorganisms (GCM) 10K type strain sequencing project: providing services to taxonomists for standard genome sequencing and annotation.</title>
        <authorList>
            <consortium name="The Broad Institute Genomics Platform"/>
            <consortium name="The Broad Institute Genome Sequencing Center for Infectious Disease"/>
            <person name="Wu L."/>
            <person name="Ma J."/>
        </authorList>
    </citation>
    <scope>NUCLEOTIDE SEQUENCE [LARGE SCALE GENOMIC DNA]</scope>
    <source>
        <strain evidence="2">CGMCC 1.12769</strain>
    </source>
</reference>
<accession>A0ABQ1YRZ6</accession>
<evidence type="ECO:0000313" key="2">
    <source>
        <dbReference type="Proteomes" id="UP000659344"/>
    </source>
</evidence>
<organism evidence="1 2">
    <name type="scientific">Paenibacillus segetis</name>
    <dbReference type="NCBI Taxonomy" id="1325360"/>
    <lineage>
        <taxon>Bacteria</taxon>
        <taxon>Bacillati</taxon>
        <taxon>Bacillota</taxon>
        <taxon>Bacilli</taxon>
        <taxon>Bacillales</taxon>
        <taxon>Paenibacillaceae</taxon>
        <taxon>Paenibacillus</taxon>
    </lineage>
</organism>
<proteinExistence type="predicted"/>
<comment type="caution">
    <text evidence="1">The sequence shown here is derived from an EMBL/GenBank/DDBJ whole genome shotgun (WGS) entry which is preliminary data.</text>
</comment>
<sequence length="95" mass="11217">MDTILHSDRLVLKVLDESHVEAVLNFVQRNRSYHEPWGPLRDPDYYTIQDQRNGASLRIAEKLGFYHEGLAPKYLKINGVWEDHIHMVLRNESME</sequence>
<protein>
    <recommendedName>
        <fullName evidence="3">N-acetyltransferase domain-containing protein</fullName>
    </recommendedName>
</protein>
<evidence type="ECO:0008006" key="3">
    <source>
        <dbReference type="Google" id="ProtNLM"/>
    </source>
</evidence>
<dbReference type="InterPro" id="IPR016181">
    <property type="entry name" value="Acyl_CoA_acyltransferase"/>
</dbReference>
<gene>
    <name evidence="1" type="ORF">GCM10008013_39900</name>
</gene>
<dbReference type="RefSeq" id="WP_188541635.1">
    <property type="nucleotide sequence ID" value="NZ_BMFT01000003.1"/>
</dbReference>
<name>A0ABQ1YRZ6_9BACL</name>
<dbReference type="SUPFAM" id="SSF55729">
    <property type="entry name" value="Acyl-CoA N-acyltransferases (Nat)"/>
    <property type="match status" value="1"/>
</dbReference>
<keyword evidence="2" id="KW-1185">Reference proteome</keyword>
<evidence type="ECO:0000313" key="1">
    <source>
        <dbReference type="EMBL" id="GGH34267.1"/>
    </source>
</evidence>
<dbReference type="Proteomes" id="UP000659344">
    <property type="component" value="Unassembled WGS sequence"/>
</dbReference>
<dbReference type="Gene3D" id="3.40.630.30">
    <property type="match status" value="1"/>
</dbReference>